<reference evidence="2 3" key="1">
    <citation type="submission" date="2020-02" db="EMBL/GenBank/DDBJ databases">
        <title>Genome sequence of the type strain CCBAU10050 of Rhizobium daejeonense.</title>
        <authorList>
            <person name="Gao J."/>
            <person name="Sun J."/>
        </authorList>
    </citation>
    <scope>NUCLEOTIDE SEQUENCE [LARGE SCALE GENOMIC DNA]</scope>
    <source>
        <strain evidence="2 3">CCBAU10050</strain>
    </source>
</reference>
<organism evidence="2 3">
    <name type="scientific">Rhizobium daejeonense</name>
    <dbReference type="NCBI Taxonomy" id="240521"/>
    <lineage>
        <taxon>Bacteria</taxon>
        <taxon>Pseudomonadati</taxon>
        <taxon>Pseudomonadota</taxon>
        <taxon>Alphaproteobacteria</taxon>
        <taxon>Hyphomicrobiales</taxon>
        <taxon>Rhizobiaceae</taxon>
        <taxon>Rhizobium/Agrobacterium group</taxon>
        <taxon>Rhizobium</taxon>
    </lineage>
</organism>
<evidence type="ECO:0000256" key="1">
    <source>
        <dbReference type="SAM" id="MobiDB-lite"/>
    </source>
</evidence>
<name>A0A6M1RP69_9HYPH</name>
<proteinExistence type="predicted"/>
<evidence type="ECO:0000313" key="3">
    <source>
        <dbReference type="Proteomes" id="UP000477849"/>
    </source>
</evidence>
<sequence>MAEIIRIKDRLSLSDRRVRRDGMAAEVLLFTGIRYERYEQPRKKGKSLPALPRPADGGMDQRP</sequence>
<dbReference type="Proteomes" id="UP000477849">
    <property type="component" value="Unassembled WGS sequence"/>
</dbReference>
<accession>A0A6M1RP69</accession>
<feature type="region of interest" description="Disordered" evidence="1">
    <location>
        <begin position="41"/>
        <end position="63"/>
    </location>
</feature>
<gene>
    <name evidence="2" type="ORF">G6N76_06835</name>
</gene>
<evidence type="ECO:0000313" key="2">
    <source>
        <dbReference type="EMBL" id="NGO63384.1"/>
    </source>
</evidence>
<keyword evidence="3" id="KW-1185">Reference proteome</keyword>
<protein>
    <submittedName>
        <fullName evidence="2">Uncharacterized protein</fullName>
    </submittedName>
</protein>
<dbReference type="RefSeq" id="WP_163898888.1">
    <property type="nucleotide sequence ID" value="NZ_CP048427.1"/>
</dbReference>
<dbReference type="EMBL" id="JAAKZH010000002">
    <property type="protein sequence ID" value="NGO63384.1"/>
    <property type="molecule type" value="Genomic_DNA"/>
</dbReference>
<comment type="caution">
    <text evidence="2">The sequence shown here is derived from an EMBL/GenBank/DDBJ whole genome shotgun (WGS) entry which is preliminary data.</text>
</comment>
<dbReference type="AlphaFoldDB" id="A0A6M1RP69"/>